<evidence type="ECO:0008006" key="4">
    <source>
        <dbReference type="Google" id="ProtNLM"/>
    </source>
</evidence>
<dbReference type="PROSITE" id="PS51257">
    <property type="entry name" value="PROKAR_LIPOPROTEIN"/>
    <property type="match status" value="1"/>
</dbReference>
<dbReference type="RefSeq" id="XP_060422999.1">
    <property type="nucleotide sequence ID" value="XM_060567287.1"/>
</dbReference>
<sequence length="120" mass="13292">MVAKLVMAACMLAAVSCLGSMRYWGPELYSVFFLVWGLDHLVRKLLRNIITSDHGSMIVRYSLVTVTKPWMADWCSTGTEGSLGRGLEVCHDPSRTLAFVSLTIILRVSEVARRACLAGR</sequence>
<dbReference type="AlphaFoldDB" id="A0AAJ0A837"/>
<evidence type="ECO:0000313" key="3">
    <source>
        <dbReference type="Proteomes" id="UP001224890"/>
    </source>
</evidence>
<name>A0AAJ0A837_9PEZI</name>
<dbReference type="GeneID" id="85451813"/>
<evidence type="ECO:0000256" key="1">
    <source>
        <dbReference type="SAM" id="SignalP"/>
    </source>
</evidence>
<comment type="caution">
    <text evidence="2">The sequence shown here is derived from an EMBL/GenBank/DDBJ whole genome shotgun (WGS) entry which is preliminary data.</text>
</comment>
<dbReference type="EMBL" id="JAHMHR010000076">
    <property type="protein sequence ID" value="KAK1658235.1"/>
    <property type="molecule type" value="Genomic_DNA"/>
</dbReference>
<evidence type="ECO:0000313" key="2">
    <source>
        <dbReference type="EMBL" id="KAK1658235.1"/>
    </source>
</evidence>
<organism evidence="2 3">
    <name type="scientific">Colletotrichum godetiae</name>
    <dbReference type="NCBI Taxonomy" id="1209918"/>
    <lineage>
        <taxon>Eukaryota</taxon>
        <taxon>Fungi</taxon>
        <taxon>Dikarya</taxon>
        <taxon>Ascomycota</taxon>
        <taxon>Pezizomycotina</taxon>
        <taxon>Sordariomycetes</taxon>
        <taxon>Hypocreomycetidae</taxon>
        <taxon>Glomerellales</taxon>
        <taxon>Glomerellaceae</taxon>
        <taxon>Colletotrichum</taxon>
        <taxon>Colletotrichum acutatum species complex</taxon>
    </lineage>
</organism>
<keyword evidence="1" id="KW-0732">Signal</keyword>
<reference evidence="2" key="1">
    <citation type="submission" date="2021-06" db="EMBL/GenBank/DDBJ databases">
        <title>Comparative genomics, transcriptomics and evolutionary studies reveal genomic signatures of adaptation to plant cell wall in hemibiotrophic fungi.</title>
        <authorList>
            <consortium name="DOE Joint Genome Institute"/>
            <person name="Baroncelli R."/>
            <person name="Diaz J.F."/>
            <person name="Benocci T."/>
            <person name="Peng M."/>
            <person name="Battaglia E."/>
            <person name="Haridas S."/>
            <person name="Andreopoulos W."/>
            <person name="Labutti K."/>
            <person name="Pangilinan J."/>
            <person name="Floch G.L."/>
            <person name="Makela M.R."/>
            <person name="Henrissat B."/>
            <person name="Grigoriev I.V."/>
            <person name="Crouch J.A."/>
            <person name="De Vries R.P."/>
            <person name="Sukno S.A."/>
            <person name="Thon M.R."/>
        </authorList>
    </citation>
    <scope>NUCLEOTIDE SEQUENCE</scope>
    <source>
        <strain evidence="2">CBS 193.32</strain>
    </source>
</reference>
<keyword evidence="3" id="KW-1185">Reference proteome</keyword>
<accession>A0AAJ0A837</accession>
<dbReference type="Proteomes" id="UP001224890">
    <property type="component" value="Unassembled WGS sequence"/>
</dbReference>
<protein>
    <recommendedName>
        <fullName evidence="4">Secreted protein</fullName>
    </recommendedName>
</protein>
<gene>
    <name evidence="2" type="ORF">BDP55DRAFT_400177</name>
</gene>
<proteinExistence type="predicted"/>
<feature type="chain" id="PRO_5042544488" description="Secreted protein" evidence="1">
    <location>
        <begin position="18"/>
        <end position="120"/>
    </location>
</feature>
<feature type="signal peptide" evidence="1">
    <location>
        <begin position="1"/>
        <end position="17"/>
    </location>
</feature>